<reference evidence="5" key="2">
    <citation type="submission" date="2017-02" db="UniProtKB">
        <authorList>
            <consortium name="WormBaseParasite"/>
        </authorList>
    </citation>
    <scope>IDENTIFICATION</scope>
</reference>
<dbReference type="CDD" id="cd12934">
    <property type="entry name" value="LEM"/>
    <property type="match status" value="1"/>
</dbReference>
<feature type="compositionally biased region" description="Pro residues" evidence="1">
    <location>
        <begin position="168"/>
        <end position="180"/>
    </location>
</feature>
<reference evidence="4" key="1">
    <citation type="submission" date="2012-09" db="EMBL/GenBank/DDBJ databases">
        <authorList>
            <person name="Martin A.A."/>
        </authorList>
    </citation>
    <scope>NUCLEOTIDE SEQUENCE</scope>
</reference>
<keyword evidence="2" id="KW-0472">Membrane</keyword>
<keyword evidence="4" id="KW-1185">Reference proteome</keyword>
<name>A0A0K0DGQ3_ANGCA</name>
<dbReference type="InterPro" id="IPR011015">
    <property type="entry name" value="LEM/LEM-like_dom_sf"/>
</dbReference>
<dbReference type="WBParaSite" id="ACAC_0001029101-mRNA-1">
    <property type="protein sequence ID" value="ACAC_0001029101-mRNA-1"/>
    <property type="gene ID" value="ACAC_0001029101"/>
</dbReference>
<dbReference type="AlphaFoldDB" id="A0A0K0DGQ3"/>
<dbReference type="Proteomes" id="UP000035642">
    <property type="component" value="Unassembled WGS sequence"/>
</dbReference>
<organism evidence="4 5">
    <name type="scientific">Angiostrongylus cantonensis</name>
    <name type="common">Rat lungworm</name>
    <dbReference type="NCBI Taxonomy" id="6313"/>
    <lineage>
        <taxon>Eukaryota</taxon>
        <taxon>Metazoa</taxon>
        <taxon>Ecdysozoa</taxon>
        <taxon>Nematoda</taxon>
        <taxon>Chromadorea</taxon>
        <taxon>Rhabditida</taxon>
        <taxon>Rhabditina</taxon>
        <taxon>Rhabditomorpha</taxon>
        <taxon>Strongyloidea</taxon>
        <taxon>Metastrongylidae</taxon>
        <taxon>Angiostrongylus</taxon>
    </lineage>
</organism>
<feature type="region of interest" description="Disordered" evidence="1">
    <location>
        <begin position="164"/>
        <end position="198"/>
    </location>
</feature>
<dbReference type="Pfam" id="PF03020">
    <property type="entry name" value="LEM"/>
    <property type="match status" value="1"/>
</dbReference>
<sequence length="261" mass="29488">MSNVFQEVYRTDGHNSSLKPYKKSFCQFISKASLYICIVMEMDGMTDSEIRQCDLRYAYLNPKSRNYCWGTAHWNGWALSQMFEEQLIALGENVGPVTPSTRAIHLKKLRNLLAQGDGSVIEHVSIPTITNGNGVHLDIVNGEPTVEVERSSNHHIVSNIISESFHAPDPPQPRSEPPPAIDDGSDGEMRGEESVRYLSPEEMELEMSYSRRNCNGSYRSPNSDFRKVLLVVLLMVMVVFVFFLSDRLHRQTTDSAADEDL</sequence>
<evidence type="ECO:0000313" key="4">
    <source>
        <dbReference type="Proteomes" id="UP000035642"/>
    </source>
</evidence>
<dbReference type="SUPFAM" id="SSF63451">
    <property type="entry name" value="LEM domain"/>
    <property type="match status" value="1"/>
</dbReference>
<protein>
    <submittedName>
        <fullName evidence="5">LEM domain-containing protein</fullName>
    </submittedName>
</protein>
<dbReference type="InterPro" id="IPR003887">
    <property type="entry name" value="LEM_dom"/>
</dbReference>
<evidence type="ECO:0000259" key="3">
    <source>
        <dbReference type="Pfam" id="PF03020"/>
    </source>
</evidence>
<feature type="transmembrane region" description="Helical" evidence="2">
    <location>
        <begin position="228"/>
        <end position="245"/>
    </location>
</feature>
<accession>A0A0K0DGQ3</accession>
<keyword evidence="2" id="KW-1133">Transmembrane helix</keyword>
<evidence type="ECO:0000256" key="2">
    <source>
        <dbReference type="SAM" id="Phobius"/>
    </source>
</evidence>
<proteinExistence type="predicted"/>
<evidence type="ECO:0000313" key="5">
    <source>
        <dbReference type="WBParaSite" id="ACAC_0001029101-mRNA-1"/>
    </source>
</evidence>
<dbReference type="Gene3D" id="1.10.720.40">
    <property type="match status" value="1"/>
</dbReference>
<keyword evidence="2" id="KW-0812">Transmembrane</keyword>
<evidence type="ECO:0000256" key="1">
    <source>
        <dbReference type="SAM" id="MobiDB-lite"/>
    </source>
</evidence>
<feature type="domain" description="LEM" evidence="3">
    <location>
        <begin position="85"/>
        <end position="113"/>
    </location>
</feature>